<comment type="subcellular location">
    <subcellularLocation>
        <location evidence="1">Golgi apparatus</location>
    </subcellularLocation>
</comment>
<dbReference type="PROSITE" id="PS51417">
    <property type="entry name" value="ARF"/>
    <property type="match status" value="1"/>
</dbReference>
<gene>
    <name evidence="12" type="ORF">JRO89_XS04G0013500</name>
</gene>
<evidence type="ECO:0000256" key="6">
    <source>
        <dbReference type="ARBA" id="ARBA00022892"/>
    </source>
</evidence>
<dbReference type="Proteomes" id="UP000827721">
    <property type="component" value="Unassembled WGS sequence"/>
</dbReference>
<evidence type="ECO:0000256" key="8">
    <source>
        <dbReference type="ARBA" id="ARBA00023034"/>
    </source>
</evidence>
<keyword evidence="10" id="KW-0449">Lipoprotein</keyword>
<dbReference type="CDD" id="cd04150">
    <property type="entry name" value="Arf1_5_like"/>
    <property type="match status" value="1"/>
</dbReference>
<dbReference type="SMART" id="SM00178">
    <property type="entry name" value="SAR"/>
    <property type="match status" value="1"/>
</dbReference>
<dbReference type="EMBL" id="JAFEMO010000004">
    <property type="protein sequence ID" value="KAH7571281.1"/>
    <property type="molecule type" value="Genomic_DNA"/>
</dbReference>
<evidence type="ECO:0000256" key="10">
    <source>
        <dbReference type="ARBA" id="ARBA00023288"/>
    </source>
</evidence>
<keyword evidence="6" id="KW-0931">ER-Golgi transport</keyword>
<sequence length="217" mass="24765">MGLSFTKLFSRLFAKKEMRILMVGLDAAGKTTILYKLKLGEIVTTIPTIGFNVETVEYKNISFTVWDVGGQDKAIMLFAIISRASALKYLWLVFLVCDDHSYGWLSADLIRPLWRHYFQNTQGLIFVVDSNDRDRVVEARDELHRMLNEDELRDAVLLVFANKQDLPNAMNAAEITDKLGLHSLRQRHWYIQSTCATSGEGLYEGLDWLSNNIANKA</sequence>
<evidence type="ECO:0008006" key="14">
    <source>
        <dbReference type="Google" id="ProtNLM"/>
    </source>
</evidence>
<dbReference type="SUPFAM" id="SSF52540">
    <property type="entry name" value="P-loop containing nucleoside triphosphate hydrolases"/>
    <property type="match status" value="1"/>
</dbReference>
<name>A0ABQ8I3Q6_9ROSI</name>
<evidence type="ECO:0000256" key="4">
    <source>
        <dbReference type="ARBA" id="ARBA00022707"/>
    </source>
</evidence>
<dbReference type="InterPro" id="IPR027417">
    <property type="entry name" value="P-loop_NTPase"/>
</dbReference>
<evidence type="ECO:0000256" key="2">
    <source>
        <dbReference type="ARBA" id="ARBA00010290"/>
    </source>
</evidence>
<dbReference type="SMART" id="SM00177">
    <property type="entry name" value="ARF"/>
    <property type="match status" value="1"/>
</dbReference>
<evidence type="ECO:0000256" key="9">
    <source>
        <dbReference type="ARBA" id="ARBA00023134"/>
    </source>
</evidence>
<dbReference type="InterPro" id="IPR045872">
    <property type="entry name" value="Arf1-5-like"/>
</dbReference>
<evidence type="ECO:0000256" key="1">
    <source>
        <dbReference type="ARBA" id="ARBA00004555"/>
    </source>
</evidence>
<keyword evidence="13" id="KW-1185">Reference proteome</keyword>
<keyword evidence="5 11" id="KW-0547">Nucleotide-binding</keyword>
<keyword evidence="3" id="KW-0813">Transport</keyword>
<dbReference type="Pfam" id="PF00025">
    <property type="entry name" value="Arf"/>
    <property type="match status" value="2"/>
</dbReference>
<dbReference type="Gene3D" id="3.40.50.300">
    <property type="entry name" value="P-loop containing nucleotide triphosphate hydrolases"/>
    <property type="match status" value="2"/>
</dbReference>
<evidence type="ECO:0000313" key="12">
    <source>
        <dbReference type="EMBL" id="KAH7571281.1"/>
    </source>
</evidence>
<dbReference type="InterPro" id="IPR005225">
    <property type="entry name" value="Small_GTP-bd"/>
</dbReference>
<dbReference type="PANTHER" id="PTHR11711">
    <property type="entry name" value="ADP RIBOSYLATION FACTOR-RELATED"/>
    <property type="match status" value="1"/>
</dbReference>
<dbReference type="NCBIfam" id="TIGR00231">
    <property type="entry name" value="small_GTP"/>
    <property type="match status" value="1"/>
</dbReference>
<dbReference type="InterPro" id="IPR024156">
    <property type="entry name" value="Small_GTPase_ARF"/>
</dbReference>
<keyword evidence="8" id="KW-0333">Golgi apparatus</keyword>
<comment type="similarity">
    <text evidence="2 11">Belongs to the small GTPase superfamily. Arf family.</text>
</comment>
<evidence type="ECO:0000256" key="7">
    <source>
        <dbReference type="ARBA" id="ARBA00022927"/>
    </source>
</evidence>
<dbReference type="InterPro" id="IPR006689">
    <property type="entry name" value="Small_GTPase_ARF/SAR"/>
</dbReference>
<keyword evidence="7" id="KW-0653">Protein transport</keyword>
<evidence type="ECO:0000256" key="11">
    <source>
        <dbReference type="RuleBase" id="RU003925"/>
    </source>
</evidence>
<protein>
    <recommendedName>
        <fullName evidence="14">ADP-ribosylation factor</fullName>
    </recommendedName>
</protein>
<comment type="caution">
    <text evidence="12">The sequence shown here is derived from an EMBL/GenBank/DDBJ whole genome shotgun (WGS) entry which is preliminary data.</text>
</comment>
<keyword evidence="9 11" id="KW-0342">GTP-binding</keyword>
<dbReference type="PRINTS" id="PR00328">
    <property type="entry name" value="SAR1GTPBP"/>
</dbReference>
<evidence type="ECO:0000256" key="3">
    <source>
        <dbReference type="ARBA" id="ARBA00022448"/>
    </source>
</evidence>
<accession>A0ABQ8I3Q6</accession>
<evidence type="ECO:0000313" key="13">
    <source>
        <dbReference type="Proteomes" id="UP000827721"/>
    </source>
</evidence>
<organism evidence="12 13">
    <name type="scientific">Xanthoceras sorbifolium</name>
    <dbReference type="NCBI Taxonomy" id="99658"/>
    <lineage>
        <taxon>Eukaryota</taxon>
        <taxon>Viridiplantae</taxon>
        <taxon>Streptophyta</taxon>
        <taxon>Embryophyta</taxon>
        <taxon>Tracheophyta</taxon>
        <taxon>Spermatophyta</taxon>
        <taxon>Magnoliopsida</taxon>
        <taxon>eudicotyledons</taxon>
        <taxon>Gunneridae</taxon>
        <taxon>Pentapetalae</taxon>
        <taxon>rosids</taxon>
        <taxon>malvids</taxon>
        <taxon>Sapindales</taxon>
        <taxon>Sapindaceae</taxon>
        <taxon>Xanthoceroideae</taxon>
        <taxon>Xanthoceras</taxon>
    </lineage>
</organism>
<keyword evidence="4" id="KW-0519">Myristate</keyword>
<evidence type="ECO:0000256" key="5">
    <source>
        <dbReference type="ARBA" id="ARBA00022741"/>
    </source>
</evidence>
<proteinExistence type="inferred from homology"/>
<reference evidence="12 13" key="1">
    <citation type="submission" date="2021-02" db="EMBL/GenBank/DDBJ databases">
        <title>Plant Genome Project.</title>
        <authorList>
            <person name="Zhang R.-G."/>
        </authorList>
    </citation>
    <scope>NUCLEOTIDE SEQUENCE [LARGE SCALE GENOMIC DNA]</scope>
    <source>
        <tissue evidence="12">Leaves</tissue>
    </source>
</reference>